<dbReference type="InterPro" id="IPR006433">
    <property type="entry name" value="Prohead_protease"/>
</dbReference>
<feature type="domain" description="Prohead serine protease" evidence="5">
    <location>
        <begin position="8"/>
        <end position="163"/>
    </location>
</feature>
<evidence type="ECO:0000256" key="1">
    <source>
        <dbReference type="ARBA" id="ARBA00022612"/>
    </source>
</evidence>
<gene>
    <name evidence="6" type="ORF">Tam10B_1847</name>
</gene>
<keyword evidence="7" id="KW-1185">Reference proteome</keyword>
<organism evidence="6 7">
    <name type="scientific">Bifidobacterium vansinderenii</name>
    <dbReference type="NCBI Taxonomy" id="1984871"/>
    <lineage>
        <taxon>Bacteria</taxon>
        <taxon>Bacillati</taxon>
        <taxon>Actinomycetota</taxon>
        <taxon>Actinomycetes</taxon>
        <taxon>Bifidobacteriales</taxon>
        <taxon>Bifidobacteriaceae</taxon>
        <taxon>Bifidobacterium</taxon>
    </lineage>
</organism>
<dbReference type="EMBL" id="NEWD01000027">
    <property type="protein sequence ID" value="OXM99884.1"/>
    <property type="molecule type" value="Genomic_DNA"/>
</dbReference>
<dbReference type="Pfam" id="PF04586">
    <property type="entry name" value="Peptidase_S78"/>
    <property type="match status" value="1"/>
</dbReference>
<dbReference type="NCBIfam" id="TIGR01543">
    <property type="entry name" value="proheadase_HK97"/>
    <property type="match status" value="1"/>
</dbReference>
<evidence type="ECO:0000256" key="2">
    <source>
        <dbReference type="ARBA" id="ARBA00022670"/>
    </source>
</evidence>
<feature type="region of interest" description="Disordered" evidence="4">
    <location>
        <begin position="193"/>
        <end position="231"/>
    </location>
</feature>
<dbReference type="Proteomes" id="UP000215433">
    <property type="component" value="Unassembled WGS sequence"/>
</dbReference>
<keyword evidence="2 6" id="KW-0645">Protease</keyword>
<sequence length="246" mass="27013">MLQKDFTFQVKADETGGDDGGTLVAYASTFDRDPDSYGDVISPGAFTETLQKWRDSGNTIPLLFGHRVDDPSMNIGGVTEAVEDDRGLKITAKFDAENPTAQYVRRLVKEKRLSKMSFAFDVLDDGETTLDNGLKAHELRRLDLFEVSLVPIPANQHADVLDVKSGVKTGRTLSAKNEDKLRQALDLLKEVVSTVDSEDSEPKNDRNVNDSSNPEAVKSGNGEAGAVRRSAVDDINQLLKKSEEIR</sequence>
<dbReference type="AlphaFoldDB" id="A0A229VW88"/>
<dbReference type="GO" id="GO:0006508">
    <property type="term" value="P:proteolysis"/>
    <property type="evidence" value="ECO:0007669"/>
    <property type="project" value="UniProtKB-KW"/>
</dbReference>
<evidence type="ECO:0000256" key="3">
    <source>
        <dbReference type="ARBA" id="ARBA00022801"/>
    </source>
</evidence>
<evidence type="ECO:0000313" key="7">
    <source>
        <dbReference type="Proteomes" id="UP000215433"/>
    </source>
</evidence>
<comment type="caution">
    <text evidence="6">The sequence shown here is derived from an EMBL/GenBank/DDBJ whole genome shotgun (WGS) entry which is preliminary data.</text>
</comment>
<keyword evidence="3" id="KW-0378">Hydrolase</keyword>
<evidence type="ECO:0000313" key="6">
    <source>
        <dbReference type="EMBL" id="OXM99884.1"/>
    </source>
</evidence>
<evidence type="ECO:0000256" key="4">
    <source>
        <dbReference type="SAM" id="MobiDB-lite"/>
    </source>
</evidence>
<dbReference type="InterPro" id="IPR054613">
    <property type="entry name" value="Peptidase_S78_dom"/>
</dbReference>
<reference evidence="6 7" key="1">
    <citation type="submission" date="2017-05" db="EMBL/GenBank/DDBJ databases">
        <title>Bifidobacterium vansinderenii sp. nov.</title>
        <authorList>
            <person name="Lugli G.A."/>
            <person name="Duranti S."/>
            <person name="Mangifesta M."/>
        </authorList>
    </citation>
    <scope>NUCLEOTIDE SEQUENCE [LARGE SCALE GENOMIC DNA]</scope>
    <source>
        <strain evidence="6 7">Tam10B</strain>
    </source>
</reference>
<evidence type="ECO:0000259" key="5">
    <source>
        <dbReference type="Pfam" id="PF04586"/>
    </source>
</evidence>
<protein>
    <submittedName>
        <fullName evidence="6">Phage prohead protease</fullName>
    </submittedName>
</protein>
<name>A0A229VW88_9BIFI</name>
<accession>A0A229VW88</accession>
<keyword evidence="1" id="KW-1188">Viral release from host cell</keyword>
<proteinExistence type="predicted"/>
<dbReference type="GO" id="GO:0008233">
    <property type="term" value="F:peptidase activity"/>
    <property type="evidence" value="ECO:0007669"/>
    <property type="project" value="UniProtKB-KW"/>
</dbReference>